<evidence type="ECO:0000313" key="2">
    <source>
        <dbReference type="Proteomes" id="UP000308760"/>
    </source>
</evidence>
<reference evidence="1 2" key="2">
    <citation type="submission" date="2019-05" db="EMBL/GenBank/DDBJ databases">
        <title>Glycomyces buryatensis sp. nov.</title>
        <authorList>
            <person name="Nikitina E."/>
        </authorList>
    </citation>
    <scope>NUCLEOTIDE SEQUENCE [LARGE SCALE GENOMIC DNA]</scope>
    <source>
        <strain evidence="1 2">18</strain>
    </source>
</reference>
<evidence type="ECO:0000313" key="1">
    <source>
        <dbReference type="EMBL" id="THV40555.1"/>
    </source>
</evidence>
<proteinExistence type="predicted"/>
<accession>A0A4S8QCF1</accession>
<comment type="caution">
    <text evidence="1">The sequence shown here is derived from an EMBL/GenBank/DDBJ whole genome shotgun (WGS) entry which is preliminary data.</text>
</comment>
<dbReference type="RefSeq" id="WP_136535330.1">
    <property type="nucleotide sequence ID" value="NZ_STGY01000056.1"/>
</dbReference>
<protein>
    <submittedName>
        <fullName evidence="1">Uncharacterized protein</fullName>
    </submittedName>
</protein>
<name>A0A4S8QCF1_9ACTN</name>
<reference evidence="2" key="1">
    <citation type="submission" date="2019-04" db="EMBL/GenBank/DDBJ databases">
        <title>Nocardioides xinjiangensis sp. nov.</title>
        <authorList>
            <person name="Liu S."/>
        </authorList>
    </citation>
    <scope>NUCLEOTIDE SEQUENCE [LARGE SCALE GENOMIC DNA]</scope>
    <source>
        <strain evidence="2">18</strain>
    </source>
</reference>
<dbReference type="AlphaFoldDB" id="A0A4S8QCF1"/>
<dbReference type="Proteomes" id="UP000308760">
    <property type="component" value="Unassembled WGS sequence"/>
</dbReference>
<gene>
    <name evidence="1" type="ORF">FAB82_14915</name>
</gene>
<sequence>MDLRDQLFDYAELAEKTVVSENEGYRDAAALKREFSGLRQAISAAVDRSIRAEVEAKLDLIKALGRTYVEANEAMRPLPPSKWGQLGETARTAEQNKRRILYQLVELIEC</sequence>
<organism evidence="1 2">
    <name type="scientific">Glycomyces buryatensis</name>
    <dbReference type="NCBI Taxonomy" id="2570927"/>
    <lineage>
        <taxon>Bacteria</taxon>
        <taxon>Bacillati</taxon>
        <taxon>Actinomycetota</taxon>
        <taxon>Actinomycetes</taxon>
        <taxon>Glycomycetales</taxon>
        <taxon>Glycomycetaceae</taxon>
        <taxon>Glycomyces</taxon>
    </lineage>
</organism>
<dbReference type="EMBL" id="STGY01000056">
    <property type="protein sequence ID" value="THV40555.1"/>
    <property type="molecule type" value="Genomic_DNA"/>
</dbReference>
<keyword evidence="2" id="KW-1185">Reference proteome</keyword>